<proteinExistence type="predicted"/>
<evidence type="ECO:0000313" key="4">
    <source>
        <dbReference type="Proteomes" id="UP000032214"/>
    </source>
</evidence>
<evidence type="ECO:0000256" key="1">
    <source>
        <dbReference type="SAM" id="MobiDB-lite"/>
    </source>
</evidence>
<organism evidence="3 4">
    <name type="scientific">candidate division TM6 bacterium JCVI TM6SC1</name>
    <dbReference type="NCBI Taxonomy" id="1306947"/>
    <lineage>
        <taxon>Bacteria</taxon>
        <taxon>Candidatus Babelota</taxon>
        <taxon>Vermiphilus</taxon>
    </lineage>
</organism>
<reference evidence="3 4" key="1">
    <citation type="journal article" date="2013" name="Proc. Natl. Acad. Sci. U.S.A.">
        <title>Candidate phylum TM6 genome recovered from a hospital sink biofilm provides genomic insights into this uncultivated phylum.</title>
        <authorList>
            <person name="McLean J.S."/>
            <person name="Lombardo M.J."/>
            <person name="Badger J.H."/>
            <person name="Edlund A."/>
            <person name="Novotny M."/>
            <person name="Yee-Greenbaum J."/>
            <person name="Vyahhi N."/>
            <person name="Hall A.P."/>
            <person name="Yang Y."/>
            <person name="Dupont C.L."/>
            <person name="Ziegler M.G."/>
            <person name="Chitsaz H."/>
            <person name="Allen A.E."/>
            <person name="Yooseph S."/>
            <person name="Tesler G."/>
            <person name="Pevzner P.A."/>
            <person name="Friedman R.M."/>
            <person name="Nealson K.H."/>
            <person name="Venter J.C."/>
            <person name="Lasken R.S."/>
        </authorList>
    </citation>
    <scope>NUCLEOTIDE SEQUENCE [LARGE SCALE GENOMIC DNA]</scope>
    <source>
        <strain evidence="3 4">TM6SC1</strain>
    </source>
</reference>
<accession>A0A0D2I2Z6</accession>
<protein>
    <submittedName>
        <fullName evidence="3">Uncharacterized protein</fullName>
    </submittedName>
</protein>
<keyword evidence="4" id="KW-1185">Reference proteome</keyword>
<evidence type="ECO:0000256" key="2">
    <source>
        <dbReference type="SAM" id="SignalP"/>
    </source>
</evidence>
<name>A0A0D2I2Z6_9BACT</name>
<gene>
    <name evidence="3" type="ORF">J120_01160</name>
</gene>
<dbReference type="AlphaFoldDB" id="A0A0D2I2Z6"/>
<keyword evidence="2" id="KW-0732">Signal</keyword>
<feature type="region of interest" description="Disordered" evidence="1">
    <location>
        <begin position="94"/>
        <end position="145"/>
    </location>
</feature>
<comment type="caution">
    <text evidence="3">The sequence shown here is derived from an EMBL/GenBank/DDBJ whole genome shotgun (WGS) entry which is preliminary data.</text>
</comment>
<evidence type="ECO:0000313" key="3">
    <source>
        <dbReference type="EMBL" id="KIX85560.1"/>
    </source>
</evidence>
<dbReference type="Proteomes" id="UP000032214">
    <property type="component" value="Unassembled WGS sequence"/>
</dbReference>
<sequence>MSLVYMGLGFFFIIAQCIAAEKTQESYDTIEQAILHGQMQQKRLTDNSFNLQVAKNLMRAYNESLHGTCFPSKLVSIVEESSYSDSEVYSPECISAHTNSDEYESQENASSEDSEKGSLHSYTNPILNRLRDVSSPFEPNEKLVS</sequence>
<feature type="chain" id="PRO_5002260200" evidence="2">
    <location>
        <begin position="20"/>
        <end position="145"/>
    </location>
</feature>
<feature type="signal peptide" evidence="2">
    <location>
        <begin position="1"/>
        <end position="19"/>
    </location>
</feature>
<dbReference type="EMBL" id="ARQD01000001">
    <property type="protein sequence ID" value="KIX85560.1"/>
    <property type="molecule type" value="Genomic_DNA"/>
</dbReference>